<reference evidence="1 2" key="1">
    <citation type="journal article" date="2017" name="Elife">
        <title>Extensive horizontal gene transfer in cheese-associated bacteria.</title>
        <authorList>
            <person name="Bonham K.S."/>
            <person name="Wolfe B.E."/>
            <person name="Dutton R.J."/>
        </authorList>
    </citation>
    <scope>NUCLEOTIDE SEQUENCE [LARGE SCALE GENOMIC DNA]</scope>
    <source>
        <strain evidence="1 2">JB182</strain>
    </source>
</reference>
<dbReference type="AlphaFoldDB" id="A0A2N7RZB2"/>
<proteinExistence type="predicted"/>
<sequence length="167" mass="18437">MPLNPDSASSCDRPYIASEGELRGAPQLLRVDQFYDQDMRHTLVDASVGSSVTFSPRPDWNNVNEVLTAAGAVSETTVVERPYDASEGLESLIRSSEQSAGLVGYAAARPVTYTYSVQCLNDQQNDYRLVFDTWSETEFGILDCELRLDAKAQWAAQATYDSYCQAS</sequence>
<dbReference type="GeneID" id="303184199"/>
<gene>
    <name evidence="1" type="ORF">CIK84_10940</name>
</gene>
<protein>
    <submittedName>
        <fullName evidence="1">Uncharacterized protein</fullName>
    </submittedName>
</protein>
<comment type="caution">
    <text evidence="1">The sequence shown here is derived from an EMBL/GenBank/DDBJ whole genome shotgun (WGS) entry which is preliminary data.</text>
</comment>
<dbReference type="EMBL" id="PNQX01000002">
    <property type="protein sequence ID" value="PMQ19230.1"/>
    <property type="molecule type" value="Genomic_DNA"/>
</dbReference>
<accession>A0A2N7RZB2</accession>
<evidence type="ECO:0000313" key="1">
    <source>
        <dbReference type="EMBL" id="PMQ19230.1"/>
    </source>
</evidence>
<evidence type="ECO:0000313" key="2">
    <source>
        <dbReference type="Proteomes" id="UP000235739"/>
    </source>
</evidence>
<name>A0A2N7RZB2_9MICC</name>
<organism evidence="1 2">
    <name type="scientific">Glutamicibacter arilaitensis</name>
    <dbReference type="NCBI Taxonomy" id="256701"/>
    <lineage>
        <taxon>Bacteria</taxon>
        <taxon>Bacillati</taxon>
        <taxon>Actinomycetota</taxon>
        <taxon>Actinomycetes</taxon>
        <taxon>Micrococcales</taxon>
        <taxon>Micrococcaceae</taxon>
        <taxon>Glutamicibacter</taxon>
    </lineage>
</organism>
<dbReference type="Proteomes" id="UP000235739">
    <property type="component" value="Unassembled WGS sequence"/>
</dbReference>
<dbReference type="RefSeq" id="WP_013347950.1">
    <property type="nucleotide sequence ID" value="NZ_JABUYH010000056.1"/>
</dbReference>